<protein>
    <submittedName>
        <fullName evidence="2">MarR family transcriptional regulator</fullName>
    </submittedName>
</protein>
<proteinExistence type="predicted"/>
<reference evidence="2 4" key="1">
    <citation type="submission" date="2015-04" db="EMBL/GenBank/DDBJ databases">
        <title>Genome sequence of Kerstersia gyiorum CG1.</title>
        <authorList>
            <person name="Greninger A.L."/>
            <person name="Kozyreva V."/>
            <person name="Chaturvedi V."/>
        </authorList>
    </citation>
    <scope>NUCLEOTIDE SEQUENCE [LARGE SCALE GENOMIC DNA]</scope>
    <source>
        <strain evidence="2 4">CG1</strain>
    </source>
</reference>
<reference evidence="3 5" key="2">
    <citation type="submission" date="2019-02" db="EMBL/GenBank/DDBJ databases">
        <title>Genomic Encyclopedia of Type Strains, Phase IV (KMG-IV): sequencing the most valuable type-strain genomes for metagenomic binning, comparative biology and taxonomic classification.</title>
        <authorList>
            <person name="Goeker M."/>
        </authorList>
    </citation>
    <scope>NUCLEOTIDE SEQUENCE [LARGE SCALE GENOMIC DNA]</scope>
    <source>
        <strain evidence="3 5">DSM 16618</strain>
    </source>
</reference>
<evidence type="ECO:0000313" key="5">
    <source>
        <dbReference type="Proteomes" id="UP000292039"/>
    </source>
</evidence>
<dbReference type="RefSeq" id="WP_068367576.1">
    <property type="nucleotide sequence ID" value="NZ_CP033936.1"/>
</dbReference>
<dbReference type="InterPro" id="IPR036390">
    <property type="entry name" value="WH_DNA-bd_sf"/>
</dbReference>
<keyword evidence="4" id="KW-1185">Reference proteome</keyword>
<dbReference type="InterPro" id="IPR000835">
    <property type="entry name" value="HTH_MarR-typ"/>
</dbReference>
<dbReference type="Gene3D" id="1.10.10.10">
    <property type="entry name" value="Winged helix-like DNA-binding domain superfamily/Winged helix DNA-binding domain"/>
    <property type="match status" value="1"/>
</dbReference>
<evidence type="ECO:0000313" key="4">
    <source>
        <dbReference type="Proteomes" id="UP000078084"/>
    </source>
</evidence>
<dbReference type="Proteomes" id="UP000292039">
    <property type="component" value="Unassembled WGS sequence"/>
</dbReference>
<dbReference type="InterPro" id="IPR039422">
    <property type="entry name" value="MarR/SlyA-like"/>
</dbReference>
<dbReference type="EMBL" id="SGWZ01000001">
    <property type="protein sequence ID" value="RZS73313.1"/>
    <property type="molecule type" value="Genomic_DNA"/>
</dbReference>
<feature type="domain" description="HTH marR-type" evidence="1">
    <location>
        <begin position="4"/>
        <end position="136"/>
    </location>
</feature>
<dbReference type="PANTHER" id="PTHR33164:SF89">
    <property type="entry name" value="MARR FAMILY REGULATORY PROTEIN"/>
    <property type="match status" value="1"/>
</dbReference>
<dbReference type="PROSITE" id="PS50995">
    <property type="entry name" value="HTH_MARR_2"/>
    <property type="match status" value="1"/>
</dbReference>
<dbReference type="InterPro" id="IPR036388">
    <property type="entry name" value="WH-like_DNA-bd_sf"/>
</dbReference>
<dbReference type="SMART" id="SM00347">
    <property type="entry name" value="HTH_MARR"/>
    <property type="match status" value="1"/>
</dbReference>
<evidence type="ECO:0000259" key="1">
    <source>
        <dbReference type="PROSITE" id="PS50995"/>
    </source>
</evidence>
<dbReference type="EMBL" id="LBNE01000001">
    <property type="protein sequence ID" value="KKO73363.1"/>
    <property type="molecule type" value="Genomic_DNA"/>
</dbReference>
<dbReference type="Pfam" id="PF01047">
    <property type="entry name" value="MarR"/>
    <property type="match status" value="1"/>
</dbReference>
<gene>
    <name evidence="2" type="ORF">AAV32_03705</name>
    <name evidence="3" type="ORF">EV679_0504</name>
</gene>
<dbReference type="CDD" id="cd00090">
    <property type="entry name" value="HTH_ARSR"/>
    <property type="match status" value="1"/>
</dbReference>
<evidence type="ECO:0000313" key="3">
    <source>
        <dbReference type="EMBL" id="RZS73313.1"/>
    </source>
</evidence>
<dbReference type="InterPro" id="IPR011991">
    <property type="entry name" value="ArsR-like_HTH"/>
</dbReference>
<dbReference type="SUPFAM" id="SSF46785">
    <property type="entry name" value="Winged helix' DNA-binding domain"/>
    <property type="match status" value="1"/>
</dbReference>
<name>A0A171KWU6_9BURK</name>
<sequence>MEQSKTALVLLRQIIRATDFSDKQLSRSHGLTLPQLLAMQALREHAPMQGSQLAQAMNLTQATITTILDRLEKKGLVRRRRDEHDKRRVWIELTDAGITLMQNSPACLQEQFVQRFDGLPGWEQAVLLASLQRLTSLLNASEIDAAPVLALGDLARAESE</sequence>
<dbReference type="OrthoDB" id="8447118at2"/>
<dbReference type="Proteomes" id="UP000078084">
    <property type="component" value="Unassembled WGS sequence"/>
</dbReference>
<dbReference type="GO" id="GO:0006950">
    <property type="term" value="P:response to stress"/>
    <property type="evidence" value="ECO:0007669"/>
    <property type="project" value="TreeGrafter"/>
</dbReference>
<organism evidence="2 4">
    <name type="scientific">Kerstersia gyiorum</name>
    <dbReference type="NCBI Taxonomy" id="206506"/>
    <lineage>
        <taxon>Bacteria</taxon>
        <taxon>Pseudomonadati</taxon>
        <taxon>Pseudomonadota</taxon>
        <taxon>Betaproteobacteria</taxon>
        <taxon>Burkholderiales</taxon>
        <taxon>Alcaligenaceae</taxon>
        <taxon>Kerstersia</taxon>
    </lineage>
</organism>
<accession>A0A171KWU6</accession>
<dbReference type="AlphaFoldDB" id="A0A171KWU6"/>
<dbReference type="PANTHER" id="PTHR33164">
    <property type="entry name" value="TRANSCRIPTIONAL REGULATOR, MARR FAMILY"/>
    <property type="match status" value="1"/>
</dbReference>
<evidence type="ECO:0000313" key="2">
    <source>
        <dbReference type="EMBL" id="KKO73363.1"/>
    </source>
</evidence>
<dbReference type="PRINTS" id="PR00598">
    <property type="entry name" value="HTHMARR"/>
</dbReference>
<dbReference type="STRING" id="206506.AAV32_03705"/>
<comment type="caution">
    <text evidence="2">The sequence shown here is derived from an EMBL/GenBank/DDBJ whole genome shotgun (WGS) entry which is preliminary data.</text>
</comment>
<dbReference type="GeneID" id="99727992"/>
<dbReference type="GO" id="GO:0003700">
    <property type="term" value="F:DNA-binding transcription factor activity"/>
    <property type="evidence" value="ECO:0007669"/>
    <property type="project" value="InterPro"/>
</dbReference>